<sequence length="264" mass="29227">MLELVINKLLGQHFLINSALAKKIVTQLEIGEGDVVIEVGPGPGALTDLLLRDCQDKKAKLIAVEKDRHLALELFEKHKTDPVVEIIAGDILTELGKLSTKYPQFKLVGNLPYYLSGRILRILSELENKPSVAVFTFQKEVAERICAAKGKSSLLSSATQFWADAQILFYIPNTDFDPPPKVESAAVLLTTKTPQPEGSESFYNLISAAFKQPRKTLLNNLSSAFPQLEKETILAALKQIKMDEKTRAQELSVEDLANLATLFH</sequence>
<evidence type="ECO:0000256" key="6">
    <source>
        <dbReference type="ARBA" id="ARBA00022884"/>
    </source>
</evidence>
<gene>
    <name evidence="7 10" type="primary">rsmA</name>
    <name evidence="7" type="synonym">ksgA</name>
    <name evidence="10" type="ORF">COU09_00335</name>
</gene>
<keyword evidence="4 7" id="KW-0808">Transferase</keyword>
<comment type="subcellular location">
    <subcellularLocation>
        <location evidence="7">Cytoplasm</location>
    </subcellularLocation>
</comment>
<comment type="function">
    <text evidence="7">Specifically dimethylates two adjacent adenosines (A1518 and A1519) in the loop of a conserved hairpin near the 3'-end of 16S rRNA in the 30S particle. May play a critical role in biogenesis of 30S subunits.</text>
</comment>
<feature type="binding site" evidence="7 8">
    <location>
        <position position="90"/>
    </location>
    <ligand>
        <name>S-adenosyl-L-methionine</name>
        <dbReference type="ChEBI" id="CHEBI:59789"/>
    </ligand>
</feature>
<protein>
    <recommendedName>
        <fullName evidence="7">Ribosomal RNA small subunit methyltransferase A</fullName>
        <ecNumber evidence="7">2.1.1.182</ecNumber>
    </recommendedName>
    <alternativeName>
        <fullName evidence="7">16S rRNA (adenine(1518)-N(6)/adenine(1519)-N(6))-dimethyltransferase</fullName>
    </alternativeName>
    <alternativeName>
        <fullName evidence="7">16S rRNA dimethyladenosine transferase</fullName>
    </alternativeName>
    <alternativeName>
        <fullName evidence="7">16S rRNA dimethylase</fullName>
    </alternativeName>
    <alternativeName>
        <fullName evidence="7">S-adenosylmethionine-6-N', N'-adenosyl(rRNA) dimethyltransferase</fullName>
    </alternativeName>
</protein>
<dbReference type="GO" id="GO:0003723">
    <property type="term" value="F:RNA binding"/>
    <property type="evidence" value="ECO:0007669"/>
    <property type="project" value="UniProtKB-UniRule"/>
</dbReference>
<dbReference type="PANTHER" id="PTHR11727:SF7">
    <property type="entry name" value="DIMETHYLADENOSINE TRANSFERASE-RELATED"/>
    <property type="match status" value="1"/>
</dbReference>
<comment type="similarity">
    <text evidence="7">Belongs to the class I-like SAM-binding methyltransferase superfamily. rRNA adenine N(6)-methyltransferase family. RsmA subfamily.</text>
</comment>
<dbReference type="SUPFAM" id="SSF53335">
    <property type="entry name" value="S-adenosyl-L-methionine-dependent methyltransferases"/>
    <property type="match status" value="1"/>
</dbReference>
<evidence type="ECO:0000256" key="4">
    <source>
        <dbReference type="ARBA" id="ARBA00022679"/>
    </source>
</evidence>
<keyword evidence="6 7" id="KW-0694">RNA-binding</keyword>
<evidence type="ECO:0000256" key="7">
    <source>
        <dbReference type="HAMAP-Rule" id="MF_00607"/>
    </source>
</evidence>
<feature type="binding site" evidence="7 8">
    <location>
        <position position="13"/>
    </location>
    <ligand>
        <name>S-adenosyl-L-methionine</name>
        <dbReference type="ChEBI" id="CHEBI:59789"/>
    </ligand>
</feature>
<comment type="catalytic activity">
    <reaction evidence="7">
        <text>adenosine(1518)/adenosine(1519) in 16S rRNA + 4 S-adenosyl-L-methionine = N(6)-dimethyladenosine(1518)/N(6)-dimethyladenosine(1519) in 16S rRNA + 4 S-adenosyl-L-homocysteine + 4 H(+)</text>
        <dbReference type="Rhea" id="RHEA:19609"/>
        <dbReference type="Rhea" id="RHEA-COMP:10232"/>
        <dbReference type="Rhea" id="RHEA-COMP:10233"/>
        <dbReference type="ChEBI" id="CHEBI:15378"/>
        <dbReference type="ChEBI" id="CHEBI:57856"/>
        <dbReference type="ChEBI" id="CHEBI:59789"/>
        <dbReference type="ChEBI" id="CHEBI:74411"/>
        <dbReference type="ChEBI" id="CHEBI:74493"/>
        <dbReference type="EC" id="2.1.1.182"/>
    </reaction>
</comment>
<keyword evidence="1 7" id="KW-0963">Cytoplasm</keyword>
<dbReference type="InterPro" id="IPR029063">
    <property type="entry name" value="SAM-dependent_MTases_sf"/>
</dbReference>
<feature type="domain" description="Ribosomal RNA adenine methylase transferase N-terminal" evidence="9">
    <location>
        <begin position="20"/>
        <end position="193"/>
    </location>
</feature>
<reference evidence="11" key="1">
    <citation type="submission" date="2017-09" db="EMBL/GenBank/DDBJ databases">
        <title>Depth-based differentiation of microbial function through sediment-hosted aquifers and enrichment of novel symbionts in the deep terrestrial subsurface.</title>
        <authorList>
            <person name="Probst A.J."/>
            <person name="Ladd B."/>
            <person name="Jarett J.K."/>
            <person name="Geller-Mcgrath D.E."/>
            <person name="Sieber C.M.K."/>
            <person name="Emerson J.B."/>
            <person name="Anantharaman K."/>
            <person name="Thomas B.C."/>
            <person name="Malmstrom R."/>
            <person name="Stieglmeier M."/>
            <person name="Klingl A."/>
            <person name="Woyke T."/>
            <person name="Ryan C.M."/>
            <person name="Banfield J.F."/>
        </authorList>
    </citation>
    <scope>NUCLEOTIDE SEQUENCE [LARGE SCALE GENOMIC DNA]</scope>
</reference>
<dbReference type="NCBIfam" id="TIGR00755">
    <property type="entry name" value="ksgA"/>
    <property type="match status" value="1"/>
</dbReference>
<dbReference type="EC" id="2.1.1.182" evidence="7"/>
<dbReference type="InterPro" id="IPR020598">
    <property type="entry name" value="rRNA_Ade_methylase_Trfase_N"/>
</dbReference>
<keyword evidence="5 7" id="KW-0949">S-adenosyl-L-methionine</keyword>
<evidence type="ECO:0000256" key="1">
    <source>
        <dbReference type="ARBA" id="ARBA00022490"/>
    </source>
</evidence>
<accession>A0A2H0UT05</accession>
<organism evidence="10 11">
    <name type="scientific">Candidatus Harrisonbacteria bacterium CG10_big_fil_rev_8_21_14_0_10_44_23</name>
    <dbReference type="NCBI Taxonomy" id="1974585"/>
    <lineage>
        <taxon>Bacteria</taxon>
        <taxon>Candidatus Harrisoniibacteriota</taxon>
    </lineage>
</organism>
<evidence type="ECO:0000313" key="11">
    <source>
        <dbReference type="Proteomes" id="UP000229615"/>
    </source>
</evidence>
<dbReference type="InterPro" id="IPR001737">
    <property type="entry name" value="KsgA/Erm"/>
</dbReference>
<dbReference type="SMART" id="SM00650">
    <property type="entry name" value="rADc"/>
    <property type="match status" value="1"/>
</dbReference>
<evidence type="ECO:0000256" key="2">
    <source>
        <dbReference type="ARBA" id="ARBA00022552"/>
    </source>
</evidence>
<dbReference type="InterPro" id="IPR011530">
    <property type="entry name" value="rRNA_adenine_dimethylase"/>
</dbReference>
<evidence type="ECO:0000256" key="8">
    <source>
        <dbReference type="PROSITE-ProRule" id="PRU01026"/>
    </source>
</evidence>
<dbReference type="InterPro" id="IPR023165">
    <property type="entry name" value="rRNA_Ade_diMease-like_C"/>
</dbReference>
<comment type="caution">
    <text evidence="10">The sequence shown here is derived from an EMBL/GenBank/DDBJ whole genome shotgun (WGS) entry which is preliminary data.</text>
</comment>
<evidence type="ECO:0000256" key="5">
    <source>
        <dbReference type="ARBA" id="ARBA00022691"/>
    </source>
</evidence>
<feature type="binding site" evidence="7 8">
    <location>
        <position position="40"/>
    </location>
    <ligand>
        <name>S-adenosyl-L-methionine</name>
        <dbReference type="ChEBI" id="CHEBI:59789"/>
    </ligand>
</feature>
<dbReference type="Pfam" id="PF00398">
    <property type="entry name" value="RrnaAD"/>
    <property type="match status" value="1"/>
</dbReference>
<feature type="binding site" evidence="7 8">
    <location>
        <position position="110"/>
    </location>
    <ligand>
        <name>S-adenosyl-L-methionine</name>
        <dbReference type="ChEBI" id="CHEBI:59789"/>
    </ligand>
</feature>
<keyword evidence="3 7" id="KW-0489">Methyltransferase</keyword>
<proteinExistence type="inferred from homology"/>
<dbReference type="Gene3D" id="3.40.50.150">
    <property type="entry name" value="Vaccinia Virus protein VP39"/>
    <property type="match status" value="1"/>
</dbReference>
<evidence type="ECO:0000313" key="10">
    <source>
        <dbReference type="EMBL" id="PIR88776.1"/>
    </source>
</evidence>
<keyword evidence="2 7" id="KW-0698">rRNA processing</keyword>
<dbReference type="Proteomes" id="UP000229615">
    <property type="component" value="Unassembled WGS sequence"/>
</dbReference>
<dbReference type="HAMAP" id="MF_00607">
    <property type="entry name" value="16SrRNA_methyltr_A"/>
    <property type="match status" value="1"/>
</dbReference>
<feature type="binding site" evidence="7 8">
    <location>
        <position position="15"/>
    </location>
    <ligand>
        <name>S-adenosyl-L-methionine</name>
        <dbReference type="ChEBI" id="CHEBI:59789"/>
    </ligand>
</feature>
<feature type="binding site" evidence="7 8">
    <location>
        <position position="65"/>
    </location>
    <ligand>
        <name>S-adenosyl-L-methionine</name>
        <dbReference type="ChEBI" id="CHEBI:59789"/>
    </ligand>
</feature>
<dbReference type="Gene3D" id="1.10.8.100">
    <property type="entry name" value="Ribosomal RNA adenine dimethylase-like, domain 2"/>
    <property type="match status" value="1"/>
</dbReference>
<dbReference type="EMBL" id="PFBB01000004">
    <property type="protein sequence ID" value="PIR88776.1"/>
    <property type="molecule type" value="Genomic_DNA"/>
</dbReference>
<dbReference type="PANTHER" id="PTHR11727">
    <property type="entry name" value="DIMETHYLADENOSINE TRANSFERASE"/>
    <property type="match status" value="1"/>
</dbReference>
<name>A0A2H0UT05_9BACT</name>
<dbReference type="GO" id="GO:0005829">
    <property type="term" value="C:cytosol"/>
    <property type="evidence" value="ECO:0007669"/>
    <property type="project" value="TreeGrafter"/>
</dbReference>
<dbReference type="GO" id="GO:0052908">
    <property type="term" value="F:16S rRNA (adenine(1518)-N(6)/adenine(1519)-N(6))-dimethyltransferase activity"/>
    <property type="evidence" value="ECO:0007669"/>
    <property type="project" value="UniProtKB-EC"/>
</dbReference>
<evidence type="ECO:0000256" key="3">
    <source>
        <dbReference type="ARBA" id="ARBA00022603"/>
    </source>
</evidence>
<dbReference type="CDD" id="cd02440">
    <property type="entry name" value="AdoMet_MTases"/>
    <property type="match status" value="1"/>
</dbReference>
<dbReference type="AlphaFoldDB" id="A0A2H0UT05"/>
<dbReference type="PROSITE" id="PS51689">
    <property type="entry name" value="SAM_RNA_A_N6_MT"/>
    <property type="match status" value="1"/>
</dbReference>
<evidence type="ECO:0000259" key="9">
    <source>
        <dbReference type="SMART" id="SM00650"/>
    </source>
</evidence>